<name>A0A8S5QFS5_9CAUD</name>
<evidence type="ECO:0000313" key="1">
    <source>
        <dbReference type="EMBL" id="DAE17657.1"/>
    </source>
</evidence>
<dbReference type="EMBL" id="BK015643">
    <property type="protein sequence ID" value="DAE17657.1"/>
    <property type="molecule type" value="Genomic_DNA"/>
</dbReference>
<organism evidence="1">
    <name type="scientific">Podoviridae sp. ctx0K11</name>
    <dbReference type="NCBI Taxonomy" id="2825287"/>
    <lineage>
        <taxon>Viruses</taxon>
        <taxon>Duplodnaviria</taxon>
        <taxon>Heunggongvirae</taxon>
        <taxon>Uroviricota</taxon>
        <taxon>Caudoviricetes</taxon>
    </lineage>
</organism>
<reference evidence="1" key="1">
    <citation type="journal article" date="2021" name="Proc. Natl. Acad. Sci. U.S.A.">
        <title>A Catalog of Tens of Thousands of Viruses from Human Metagenomes Reveals Hidden Associations with Chronic Diseases.</title>
        <authorList>
            <person name="Tisza M.J."/>
            <person name="Buck C.B."/>
        </authorList>
    </citation>
    <scope>NUCLEOTIDE SEQUENCE</scope>
    <source>
        <strain evidence="1">Ctx0K11</strain>
    </source>
</reference>
<accession>A0A8S5QFS5</accession>
<sequence>MESSSALETCISSLAEKVYARNDNRYKFTLNELIAEVQSEIRMRKNVYAKHVIAKTKTIGEANKKIAAMAEIELLLKNLRDGHIIRTDCTLFGHPILIEYHGLRSPYREENLKDHLKLIFEKANDNGNRF</sequence>
<proteinExistence type="predicted"/>
<protein>
    <submittedName>
        <fullName evidence="1">Uncharacterized protein</fullName>
    </submittedName>
</protein>